<feature type="transmembrane region" description="Helical" evidence="6">
    <location>
        <begin position="62"/>
        <end position="83"/>
    </location>
</feature>
<feature type="transmembrane region" description="Helical" evidence="6">
    <location>
        <begin position="311"/>
        <end position="332"/>
    </location>
</feature>
<feature type="transmembrane region" description="Helical" evidence="6">
    <location>
        <begin position="6"/>
        <end position="22"/>
    </location>
</feature>
<dbReference type="RefSeq" id="WP_405284587.1">
    <property type="nucleotide sequence ID" value="NZ_CP144380.1"/>
</dbReference>
<name>A0ABU9ECF6_9BACT</name>
<dbReference type="Gene3D" id="1.20.1530.20">
    <property type="match status" value="1"/>
</dbReference>
<evidence type="ECO:0000313" key="8">
    <source>
        <dbReference type="EMBL" id="MEK9502206.1"/>
    </source>
</evidence>
<feature type="compositionally biased region" description="Acidic residues" evidence="5">
    <location>
        <begin position="444"/>
        <end position="456"/>
    </location>
</feature>
<dbReference type="EMBL" id="JBBHLI010000010">
    <property type="protein sequence ID" value="MEK9502206.1"/>
    <property type="molecule type" value="Genomic_DNA"/>
</dbReference>
<evidence type="ECO:0000256" key="2">
    <source>
        <dbReference type="ARBA" id="ARBA00022692"/>
    </source>
</evidence>
<feature type="transmembrane region" description="Helical" evidence="6">
    <location>
        <begin position="377"/>
        <end position="401"/>
    </location>
</feature>
<dbReference type="InterPro" id="IPR038770">
    <property type="entry name" value="Na+/solute_symporter_sf"/>
</dbReference>
<feature type="transmembrane region" description="Helical" evidence="6">
    <location>
        <begin position="231"/>
        <end position="247"/>
    </location>
</feature>
<feature type="region of interest" description="Disordered" evidence="5">
    <location>
        <begin position="416"/>
        <end position="463"/>
    </location>
</feature>
<accession>A0ABU9ECF6</accession>
<feature type="transmembrane region" description="Helical" evidence="6">
    <location>
        <begin position="163"/>
        <end position="181"/>
    </location>
</feature>
<feature type="compositionally biased region" description="Basic and acidic residues" evidence="5">
    <location>
        <begin position="416"/>
        <end position="428"/>
    </location>
</feature>
<feature type="transmembrane region" description="Helical" evidence="6">
    <location>
        <begin position="253"/>
        <end position="269"/>
    </location>
</feature>
<feature type="transmembrane region" description="Helical" evidence="6">
    <location>
        <begin position="130"/>
        <end position="156"/>
    </location>
</feature>
<sequence length="463" mass="48878">MDPLVATLALILLALLGARFSFSTERIPAGPRLLFRTGTHFLFVGVLLGPAVLGLLSTEALVQLYPLLGLGLGWVGLLFGLQLDRTTLRQFPRAFHALAIGQAVIAFGVFAAIGWFSADLMGMATPQVTALILAAGATAAVSSPAGIALVSTNFLVRGQVRQCLFFVASLDAVVGLVALQVTYGWMHGTDMTAGFEVGGPLFWTGIDLALGLVCGVLFLWLMRLRPGREELVLYLLGISALAGGAALQLQLSPLVAATVMGAVVANFSRDRDRVFKALQQWEKPIYLVLLLLAGAQLRLPTWWVFPLGVGYFAMRMVGKVIGSAVFVQLLPLPFDAPRRMGLGLIPQGGITLAMALSLVLTLGGSGIEVGGLPAVDLLFAVIVVGVVLSELTGPVFTAQVLRRAGEITRAVEKAIAEGDDRKAEAEAMRRHRPASPVPAGASEPEPETDDEDEADAESPSPSP</sequence>
<keyword evidence="2 6" id="KW-0812">Transmembrane</keyword>
<feature type="transmembrane region" description="Helical" evidence="6">
    <location>
        <begin position="95"/>
        <end position="118"/>
    </location>
</feature>
<protein>
    <submittedName>
        <fullName evidence="8">Cation:proton antiporter</fullName>
    </submittedName>
</protein>
<dbReference type="Pfam" id="PF00999">
    <property type="entry name" value="Na_H_Exchanger"/>
    <property type="match status" value="1"/>
</dbReference>
<feature type="transmembrane region" description="Helical" evidence="6">
    <location>
        <begin position="34"/>
        <end position="56"/>
    </location>
</feature>
<keyword evidence="3 6" id="KW-1133">Transmembrane helix</keyword>
<gene>
    <name evidence="8" type="ORF">WI372_14530</name>
</gene>
<dbReference type="PANTHER" id="PTHR43021">
    <property type="entry name" value="NA(+)/H(+) ANTIPORTER-RELATED"/>
    <property type="match status" value="1"/>
</dbReference>
<proteinExistence type="predicted"/>
<evidence type="ECO:0000256" key="6">
    <source>
        <dbReference type="SAM" id="Phobius"/>
    </source>
</evidence>
<keyword evidence="9" id="KW-1185">Reference proteome</keyword>
<feature type="transmembrane region" description="Helical" evidence="6">
    <location>
        <begin position="344"/>
        <end position="365"/>
    </location>
</feature>
<feature type="transmembrane region" description="Helical" evidence="6">
    <location>
        <begin position="201"/>
        <end position="222"/>
    </location>
</feature>
<dbReference type="InterPro" id="IPR006153">
    <property type="entry name" value="Cation/H_exchanger_TM"/>
</dbReference>
<reference evidence="8 9" key="1">
    <citation type="submission" date="2024-02" db="EMBL/GenBank/DDBJ databases">
        <title>A novel Gemmatimonadota bacterium.</title>
        <authorList>
            <person name="Du Z.-J."/>
            <person name="Ye Y.-Q."/>
        </authorList>
    </citation>
    <scope>NUCLEOTIDE SEQUENCE [LARGE SCALE GENOMIC DNA]</scope>
    <source>
        <strain evidence="8 9">DH-20</strain>
    </source>
</reference>
<comment type="subcellular location">
    <subcellularLocation>
        <location evidence="1">Membrane</location>
        <topology evidence="1">Multi-pass membrane protein</topology>
    </subcellularLocation>
</comment>
<evidence type="ECO:0000313" key="9">
    <source>
        <dbReference type="Proteomes" id="UP001484239"/>
    </source>
</evidence>
<evidence type="ECO:0000256" key="3">
    <source>
        <dbReference type="ARBA" id="ARBA00022989"/>
    </source>
</evidence>
<evidence type="ECO:0000256" key="4">
    <source>
        <dbReference type="ARBA" id="ARBA00023136"/>
    </source>
</evidence>
<dbReference type="PANTHER" id="PTHR43021:SF2">
    <property type="entry name" value="CATION_H+ EXCHANGER DOMAIN-CONTAINING PROTEIN"/>
    <property type="match status" value="1"/>
</dbReference>
<evidence type="ECO:0000256" key="1">
    <source>
        <dbReference type="ARBA" id="ARBA00004141"/>
    </source>
</evidence>
<keyword evidence="4 6" id="KW-0472">Membrane</keyword>
<feature type="domain" description="Cation/H+ exchanger transmembrane" evidence="7">
    <location>
        <begin position="40"/>
        <end position="396"/>
    </location>
</feature>
<feature type="transmembrane region" description="Helical" evidence="6">
    <location>
        <begin position="285"/>
        <end position="305"/>
    </location>
</feature>
<comment type="caution">
    <text evidence="8">The sequence shown here is derived from an EMBL/GenBank/DDBJ whole genome shotgun (WGS) entry which is preliminary data.</text>
</comment>
<organism evidence="8 9">
    <name type="scientific">Gaopeijia maritima</name>
    <dbReference type="NCBI Taxonomy" id="3119007"/>
    <lineage>
        <taxon>Bacteria</taxon>
        <taxon>Pseudomonadati</taxon>
        <taxon>Gemmatimonadota</taxon>
        <taxon>Longimicrobiia</taxon>
        <taxon>Gaopeijiales</taxon>
        <taxon>Gaopeijiaceae</taxon>
        <taxon>Gaopeijia</taxon>
    </lineage>
</organism>
<evidence type="ECO:0000259" key="7">
    <source>
        <dbReference type="Pfam" id="PF00999"/>
    </source>
</evidence>
<dbReference type="Proteomes" id="UP001484239">
    <property type="component" value="Unassembled WGS sequence"/>
</dbReference>
<evidence type="ECO:0000256" key="5">
    <source>
        <dbReference type="SAM" id="MobiDB-lite"/>
    </source>
</evidence>